<dbReference type="Proteomes" id="UP000790787">
    <property type="component" value="Chromosome 17"/>
</dbReference>
<protein>
    <submittedName>
        <fullName evidence="2">Uncharacterized protein LOC142171951</fullName>
    </submittedName>
</protein>
<organism evidence="1 2">
    <name type="scientific">Nicotiana tabacum</name>
    <name type="common">Common tobacco</name>
    <dbReference type="NCBI Taxonomy" id="4097"/>
    <lineage>
        <taxon>Eukaryota</taxon>
        <taxon>Viridiplantae</taxon>
        <taxon>Streptophyta</taxon>
        <taxon>Embryophyta</taxon>
        <taxon>Tracheophyta</taxon>
        <taxon>Spermatophyta</taxon>
        <taxon>Magnoliopsida</taxon>
        <taxon>eudicotyledons</taxon>
        <taxon>Gunneridae</taxon>
        <taxon>Pentapetalae</taxon>
        <taxon>asterids</taxon>
        <taxon>lamiids</taxon>
        <taxon>Solanales</taxon>
        <taxon>Solanaceae</taxon>
        <taxon>Nicotianoideae</taxon>
        <taxon>Nicotianeae</taxon>
        <taxon>Nicotiana</taxon>
    </lineage>
</organism>
<sequence length="255" mass="28404">MLHKPELSGHLAKWTVEISEFDIEYKPTTVIKPQVLDDFVADFVPGLMPSAAKEAVLVSETTLGVWILSTDGSSNVKGSGLGIVLVTPSGETPRLAIKIVSLTNNEAEYEALVAGLELSWGQGSEVIEVKCDSQLVVNLVYGIFDAKEERMQQYLNKVQAFLARFREWSIIHIPREENVEADGLANLGSSTKMKRSNSDTVIQLLHSVLDVDGYCEVNSTNLVWDWRNEFVEYLRHGKLPKDLKSSRALRTKATR</sequence>
<accession>A0AC58T3I2</accession>
<keyword evidence="1" id="KW-1185">Reference proteome</keyword>
<gene>
    <name evidence="2" type="primary">LOC142171951</name>
</gene>
<evidence type="ECO:0000313" key="1">
    <source>
        <dbReference type="Proteomes" id="UP000790787"/>
    </source>
</evidence>
<proteinExistence type="predicted"/>
<reference evidence="1" key="1">
    <citation type="journal article" date="2014" name="Nat. Commun.">
        <title>The tobacco genome sequence and its comparison with those of tomato and potato.</title>
        <authorList>
            <person name="Sierro N."/>
            <person name="Battey J.N."/>
            <person name="Ouadi S."/>
            <person name="Bakaher N."/>
            <person name="Bovet L."/>
            <person name="Willig A."/>
            <person name="Goepfert S."/>
            <person name="Peitsch M.C."/>
            <person name="Ivanov N.V."/>
        </authorList>
    </citation>
    <scope>NUCLEOTIDE SEQUENCE [LARGE SCALE GENOMIC DNA]</scope>
</reference>
<reference evidence="2" key="2">
    <citation type="submission" date="2025-08" db="UniProtKB">
        <authorList>
            <consortium name="RefSeq"/>
        </authorList>
    </citation>
    <scope>IDENTIFICATION</scope>
    <source>
        <tissue evidence="2">Leaf</tissue>
    </source>
</reference>
<name>A0AC58T3I2_TOBAC</name>
<dbReference type="RefSeq" id="XP_075091782.1">
    <property type="nucleotide sequence ID" value="XM_075235681.1"/>
</dbReference>
<evidence type="ECO:0000313" key="2">
    <source>
        <dbReference type="RefSeq" id="XP_075091782.1"/>
    </source>
</evidence>